<dbReference type="SUPFAM" id="SSF46785">
    <property type="entry name" value="Winged helix' DNA-binding domain"/>
    <property type="match status" value="1"/>
</dbReference>
<dbReference type="Pfam" id="PF00126">
    <property type="entry name" value="HTH_1"/>
    <property type="match status" value="1"/>
</dbReference>
<organism evidence="6 7">
    <name type="scientific">Albidovulum sediminis</name>
    <dbReference type="NCBI Taxonomy" id="3066345"/>
    <lineage>
        <taxon>Bacteria</taxon>
        <taxon>Pseudomonadati</taxon>
        <taxon>Pseudomonadota</taxon>
        <taxon>Alphaproteobacteria</taxon>
        <taxon>Rhodobacterales</taxon>
        <taxon>Paracoccaceae</taxon>
        <taxon>Albidovulum</taxon>
    </lineage>
</organism>
<gene>
    <name evidence="6" type="ORF">N5I32_05040</name>
</gene>
<proteinExistence type="inferred from homology"/>
<dbReference type="Proteomes" id="UP001205601">
    <property type="component" value="Unassembled WGS sequence"/>
</dbReference>
<evidence type="ECO:0000256" key="3">
    <source>
        <dbReference type="ARBA" id="ARBA00023125"/>
    </source>
</evidence>
<evidence type="ECO:0000256" key="1">
    <source>
        <dbReference type="ARBA" id="ARBA00009437"/>
    </source>
</evidence>
<dbReference type="InterPro" id="IPR058163">
    <property type="entry name" value="LysR-type_TF_proteobact-type"/>
</dbReference>
<dbReference type="EMBL" id="JAOCQF010000001">
    <property type="protein sequence ID" value="MCT8328879.1"/>
    <property type="molecule type" value="Genomic_DNA"/>
</dbReference>
<protein>
    <submittedName>
        <fullName evidence="6">LysR family transcriptional regulator</fullName>
    </submittedName>
</protein>
<dbReference type="InterPro" id="IPR000847">
    <property type="entry name" value="LysR_HTH_N"/>
</dbReference>
<accession>A0ABT2NMU1</accession>
<keyword evidence="3" id="KW-0238">DNA-binding</keyword>
<dbReference type="PROSITE" id="PS50931">
    <property type="entry name" value="HTH_LYSR"/>
    <property type="match status" value="1"/>
</dbReference>
<dbReference type="InterPro" id="IPR036390">
    <property type="entry name" value="WH_DNA-bd_sf"/>
</dbReference>
<keyword evidence="2" id="KW-0805">Transcription regulation</keyword>
<dbReference type="PANTHER" id="PTHR30537">
    <property type="entry name" value="HTH-TYPE TRANSCRIPTIONAL REGULATOR"/>
    <property type="match status" value="1"/>
</dbReference>
<evidence type="ECO:0000313" key="6">
    <source>
        <dbReference type="EMBL" id="MCT8328879.1"/>
    </source>
</evidence>
<dbReference type="InterPro" id="IPR036388">
    <property type="entry name" value="WH-like_DNA-bd_sf"/>
</dbReference>
<sequence>MAPLTHLKSLQALEMALRTGSLKAAAERLGITPAAVGQRIRAIEDRLGTVLLERGPAGLKAAPELDAAIADLTLAFEALERATLTLDLQRESEIHIVADPDWAELWLQPRIAAFRTEHPNIRFCINGEGDVPLRLGSPDLRVTCDDGPGEPLYSDVFLPVTGPDNTRRIADGIPALLMEGMPLLHLKAQRDRDEVPGWVAWCRRFGQRERGADRGVTYPNARLALTAVRTNVGFLVCGLSFLLEDLAAGTVELPFPAAQHIRAPYPYRLALREGAGKRPQVARFLAWLRDASGTTACEIERWVRQDPPGVRQN</sequence>
<dbReference type="Gene3D" id="1.10.10.10">
    <property type="entry name" value="Winged helix-like DNA-binding domain superfamily/Winged helix DNA-binding domain"/>
    <property type="match status" value="1"/>
</dbReference>
<evidence type="ECO:0000313" key="7">
    <source>
        <dbReference type="Proteomes" id="UP001205601"/>
    </source>
</evidence>
<evidence type="ECO:0000256" key="4">
    <source>
        <dbReference type="ARBA" id="ARBA00023163"/>
    </source>
</evidence>
<dbReference type="Gene3D" id="3.40.190.10">
    <property type="entry name" value="Periplasmic binding protein-like II"/>
    <property type="match status" value="2"/>
</dbReference>
<name>A0ABT2NMU1_9RHOB</name>
<dbReference type="Pfam" id="PF03466">
    <property type="entry name" value="LysR_substrate"/>
    <property type="match status" value="1"/>
</dbReference>
<evidence type="ECO:0000256" key="2">
    <source>
        <dbReference type="ARBA" id="ARBA00023015"/>
    </source>
</evidence>
<comment type="similarity">
    <text evidence="1">Belongs to the LysR transcriptional regulatory family.</text>
</comment>
<feature type="domain" description="HTH lysR-type" evidence="5">
    <location>
        <begin position="7"/>
        <end position="62"/>
    </location>
</feature>
<dbReference type="PANTHER" id="PTHR30537:SF26">
    <property type="entry name" value="GLYCINE CLEAVAGE SYSTEM TRANSCRIPTIONAL ACTIVATOR"/>
    <property type="match status" value="1"/>
</dbReference>
<keyword evidence="4" id="KW-0804">Transcription</keyword>
<comment type="caution">
    <text evidence="6">The sequence shown here is derived from an EMBL/GenBank/DDBJ whole genome shotgun (WGS) entry which is preliminary data.</text>
</comment>
<dbReference type="SUPFAM" id="SSF53850">
    <property type="entry name" value="Periplasmic binding protein-like II"/>
    <property type="match status" value="1"/>
</dbReference>
<dbReference type="RefSeq" id="WP_261494301.1">
    <property type="nucleotide sequence ID" value="NZ_JAOCQF010000001.1"/>
</dbReference>
<evidence type="ECO:0000259" key="5">
    <source>
        <dbReference type="PROSITE" id="PS50931"/>
    </source>
</evidence>
<dbReference type="InterPro" id="IPR005119">
    <property type="entry name" value="LysR_subst-bd"/>
</dbReference>
<keyword evidence="7" id="KW-1185">Reference proteome</keyword>
<reference evidence="7" key="1">
    <citation type="submission" date="2023-07" db="EMBL/GenBank/DDBJ databases">
        <title>Defluviimonas sediminis sp. nov., isolated from mangrove sediment.</title>
        <authorList>
            <person name="Liu L."/>
            <person name="Li J."/>
            <person name="Huang Y."/>
            <person name="Pan J."/>
            <person name="Li M."/>
        </authorList>
    </citation>
    <scope>NUCLEOTIDE SEQUENCE [LARGE SCALE GENOMIC DNA]</scope>
    <source>
        <strain evidence="7">FT324</strain>
    </source>
</reference>